<dbReference type="RefSeq" id="WP_072834653.1">
    <property type="nucleotide sequence ID" value="NZ_FQUU01000004.1"/>
</dbReference>
<evidence type="ECO:0008006" key="3">
    <source>
        <dbReference type="Google" id="ProtNLM"/>
    </source>
</evidence>
<dbReference type="EMBL" id="FQUU01000004">
    <property type="protein sequence ID" value="SHE92250.1"/>
    <property type="molecule type" value="Genomic_DNA"/>
</dbReference>
<name>A0A1M4XFS8_9BACT</name>
<dbReference type="PROSITE" id="PS51257">
    <property type="entry name" value="PROKAR_LIPOPROTEIN"/>
    <property type="match status" value="1"/>
</dbReference>
<keyword evidence="2" id="KW-1185">Reference proteome</keyword>
<accession>A0A1M4XFS8</accession>
<gene>
    <name evidence="1" type="ORF">SAMN02745131_01453</name>
</gene>
<evidence type="ECO:0000313" key="2">
    <source>
        <dbReference type="Proteomes" id="UP000184048"/>
    </source>
</evidence>
<dbReference type="STRING" id="1121884.SAMN02745131_01453"/>
<dbReference type="Proteomes" id="UP000184048">
    <property type="component" value="Unassembled WGS sequence"/>
</dbReference>
<evidence type="ECO:0000313" key="1">
    <source>
        <dbReference type="EMBL" id="SHE92250.1"/>
    </source>
</evidence>
<dbReference type="AlphaFoldDB" id="A0A1M4XFS8"/>
<protein>
    <recommendedName>
        <fullName evidence="3">DUF4270 domain-containing protein</fullName>
    </recommendedName>
</protein>
<sequence length="483" mass="53253">MKKHNRIFFFAALFLLIGFISCKKINEATDLGGDLIPAVDNVNTFEVALNAVTNNMLYDDTTKVNYSDLVAAGDLNDPEFGTTHAGFHFNITPVSLGTNPFLGRDTTKIIDSVVLSLQYDNSYGDTLNGFQTLHVYEIAPNQDFKDTVLYKYADPSTDFPTTGSELGSATFTAKSAKDSIRLIRAGDTTTVNNVVRIRLDNSLGERFAQYDTTASMLSGGYHSDTTSGSIFRKLFAGFAIKADNGSNMLSYFDLTATSQTRLTVYYQIVHNNGKRDTLSTDFNHRTNGQANYVKMTPASNWAAYLNNGTPDDDKLYIQSAPSGSYASINVPDLSTLGNKVIHKAEIITSVLPSAGADKFTPPPYLFLDYTNSGTLDTAFLFDRDINLGVNQSIDLSLFGGNLKNNQYRFDITRYVQGIVTRHTPNDTLRLYAPLRTQLFVPLAGIYVRPQIEQAIGMGRVVLGGGNFVNADQRLRLRIIYSNL</sequence>
<reference evidence="1 2" key="1">
    <citation type="submission" date="2016-11" db="EMBL/GenBank/DDBJ databases">
        <authorList>
            <person name="Jaros S."/>
            <person name="Januszkiewicz K."/>
            <person name="Wedrychowicz H."/>
        </authorList>
    </citation>
    <scope>NUCLEOTIDE SEQUENCE [LARGE SCALE GENOMIC DNA]</scope>
    <source>
        <strain evidence="1 2">DSM 18119</strain>
    </source>
</reference>
<organism evidence="1 2">
    <name type="scientific">Flavisolibacter ginsengisoli DSM 18119</name>
    <dbReference type="NCBI Taxonomy" id="1121884"/>
    <lineage>
        <taxon>Bacteria</taxon>
        <taxon>Pseudomonadati</taxon>
        <taxon>Bacteroidota</taxon>
        <taxon>Chitinophagia</taxon>
        <taxon>Chitinophagales</taxon>
        <taxon>Chitinophagaceae</taxon>
        <taxon>Flavisolibacter</taxon>
    </lineage>
</organism>
<proteinExistence type="predicted"/>